<dbReference type="OrthoDB" id="2789670at2759"/>
<evidence type="ECO:0000256" key="5">
    <source>
        <dbReference type="ARBA" id="ARBA00022617"/>
    </source>
</evidence>
<evidence type="ECO:0000256" key="2">
    <source>
        <dbReference type="ARBA" id="ARBA00004174"/>
    </source>
</evidence>
<dbReference type="EMBL" id="OC878902">
    <property type="protein sequence ID" value="CAD7640856.1"/>
    <property type="molecule type" value="Genomic_DNA"/>
</dbReference>
<dbReference type="EMBL" id="CAJPIZ010024327">
    <property type="protein sequence ID" value="CAG2118439.1"/>
    <property type="molecule type" value="Genomic_DNA"/>
</dbReference>
<gene>
    <name evidence="14" type="ORF">OSB1V03_LOCUS18391</name>
</gene>
<dbReference type="SUPFAM" id="SSF48264">
    <property type="entry name" value="Cytochrome P450"/>
    <property type="match status" value="1"/>
</dbReference>
<keyword evidence="11" id="KW-0503">Monooxygenase</keyword>
<evidence type="ECO:0000256" key="13">
    <source>
        <dbReference type="SAM" id="MobiDB-lite"/>
    </source>
</evidence>
<dbReference type="InterPro" id="IPR001128">
    <property type="entry name" value="Cyt_P450"/>
</dbReference>
<dbReference type="PRINTS" id="PR00464">
    <property type="entry name" value="EP450II"/>
</dbReference>
<accession>A0A7R9LFP5</accession>
<feature type="non-terminal residue" evidence="14">
    <location>
        <position position="364"/>
    </location>
</feature>
<keyword evidence="9" id="KW-0560">Oxidoreductase</keyword>
<dbReference type="Gene3D" id="1.10.630.10">
    <property type="entry name" value="Cytochrome P450"/>
    <property type="match status" value="1"/>
</dbReference>
<dbReference type="GO" id="GO:0016705">
    <property type="term" value="F:oxidoreductase activity, acting on paired donors, with incorporation or reduction of molecular oxygen"/>
    <property type="evidence" value="ECO:0007669"/>
    <property type="project" value="InterPro"/>
</dbReference>
<evidence type="ECO:0000313" key="14">
    <source>
        <dbReference type="EMBL" id="CAD7640856.1"/>
    </source>
</evidence>
<evidence type="ECO:0000256" key="6">
    <source>
        <dbReference type="ARBA" id="ARBA00022723"/>
    </source>
</evidence>
<name>A0A7R9LFP5_9ACAR</name>
<keyword evidence="10" id="KW-0408">Iron</keyword>
<comment type="cofactor">
    <cofactor evidence="1">
        <name>heme</name>
        <dbReference type="ChEBI" id="CHEBI:30413"/>
    </cofactor>
</comment>
<keyword evidence="12" id="KW-0472">Membrane</keyword>
<dbReference type="InterPro" id="IPR050476">
    <property type="entry name" value="Insect_CytP450_Detox"/>
</dbReference>
<keyword evidence="7" id="KW-0256">Endoplasmic reticulum</keyword>
<keyword evidence="6" id="KW-0479">Metal-binding</keyword>
<dbReference type="AlphaFoldDB" id="A0A7R9LFP5"/>
<protein>
    <recommendedName>
        <fullName evidence="16">Cytochrome P450</fullName>
    </recommendedName>
</protein>
<dbReference type="GO" id="GO:0020037">
    <property type="term" value="F:heme binding"/>
    <property type="evidence" value="ECO:0007669"/>
    <property type="project" value="InterPro"/>
</dbReference>
<evidence type="ECO:0008006" key="16">
    <source>
        <dbReference type="Google" id="ProtNLM"/>
    </source>
</evidence>
<comment type="similarity">
    <text evidence="4">Belongs to the cytochrome P450 family.</text>
</comment>
<evidence type="ECO:0000256" key="4">
    <source>
        <dbReference type="ARBA" id="ARBA00010617"/>
    </source>
</evidence>
<evidence type="ECO:0000256" key="3">
    <source>
        <dbReference type="ARBA" id="ARBA00004406"/>
    </source>
</evidence>
<dbReference type="InterPro" id="IPR036396">
    <property type="entry name" value="Cyt_P450_sf"/>
</dbReference>
<keyword evidence="15" id="KW-1185">Reference proteome</keyword>
<evidence type="ECO:0000256" key="12">
    <source>
        <dbReference type="ARBA" id="ARBA00023136"/>
    </source>
</evidence>
<reference evidence="14" key="1">
    <citation type="submission" date="2020-11" db="EMBL/GenBank/DDBJ databases">
        <authorList>
            <person name="Tran Van P."/>
        </authorList>
    </citation>
    <scope>NUCLEOTIDE SEQUENCE</scope>
</reference>
<proteinExistence type="inferred from homology"/>
<dbReference type="GO" id="GO:0005506">
    <property type="term" value="F:iron ion binding"/>
    <property type="evidence" value="ECO:0007669"/>
    <property type="project" value="InterPro"/>
</dbReference>
<evidence type="ECO:0000256" key="11">
    <source>
        <dbReference type="ARBA" id="ARBA00023033"/>
    </source>
</evidence>
<comment type="subcellular location">
    <subcellularLocation>
        <location evidence="3">Endoplasmic reticulum membrane</location>
        <topology evidence="3">Peripheral membrane protein</topology>
    </subcellularLocation>
    <subcellularLocation>
        <location evidence="2">Microsome membrane</location>
        <topology evidence="2">Peripheral membrane protein</topology>
    </subcellularLocation>
</comment>
<feature type="region of interest" description="Disordered" evidence="13">
    <location>
        <begin position="194"/>
        <end position="220"/>
    </location>
</feature>
<keyword evidence="5" id="KW-0349">Heme</keyword>
<dbReference type="Proteomes" id="UP000759131">
    <property type="component" value="Unassembled WGS sequence"/>
</dbReference>
<dbReference type="GO" id="GO:0004497">
    <property type="term" value="F:monooxygenase activity"/>
    <property type="evidence" value="ECO:0007669"/>
    <property type="project" value="UniProtKB-KW"/>
</dbReference>
<sequence>MTISTTTGLARYYAGHRPVLTVAEPELLKNIMIRDFNSFTDRNFELLIDPVLNRNVAQASGDDWKRLRQIISPAFSSGRMKRMYPSIRECLRDFTAHLDAYARDGRPMNAKEMFGNFTMDVVATCAFATKTNIHNDPNNPVTTTVKPEGLQYFNDLMSNIITTRKEMPDSSAKYSDFLQLLMDARNDRVAAHESAITDESGTGSLKPSAPTPAVPHKQMSDDEVRANTFVILMSAYETTATTLTIAMYELALQPRLQERLYAELKAAMDADGEIDYDTLQALTYLDQVVSETLRLHPPGIRATRLATQDYKLGDTGIVIRKGQQVDIPTYAIHHSPENYPDPYRYDPDRFSPANRGKIKPYTYA</sequence>
<evidence type="ECO:0000256" key="10">
    <source>
        <dbReference type="ARBA" id="ARBA00023004"/>
    </source>
</evidence>
<keyword evidence="8" id="KW-0492">Microsome</keyword>
<dbReference type="GO" id="GO:0005789">
    <property type="term" value="C:endoplasmic reticulum membrane"/>
    <property type="evidence" value="ECO:0007669"/>
    <property type="project" value="UniProtKB-SubCell"/>
</dbReference>
<organism evidence="14">
    <name type="scientific">Medioppia subpectinata</name>
    <dbReference type="NCBI Taxonomy" id="1979941"/>
    <lineage>
        <taxon>Eukaryota</taxon>
        <taxon>Metazoa</taxon>
        <taxon>Ecdysozoa</taxon>
        <taxon>Arthropoda</taxon>
        <taxon>Chelicerata</taxon>
        <taxon>Arachnida</taxon>
        <taxon>Acari</taxon>
        <taxon>Acariformes</taxon>
        <taxon>Sarcoptiformes</taxon>
        <taxon>Oribatida</taxon>
        <taxon>Brachypylina</taxon>
        <taxon>Oppioidea</taxon>
        <taxon>Oppiidae</taxon>
        <taxon>Medioppia</taxon>
    </lineage>
</organism>
<dbReference type="PANTHER" id="PTHR24292">
    <property type="entry name" value="CYTOCHROME P450"/>
    <property type="match status" value="1"/>
</dbReference>
<evidence type="ECO:0000256" key="1">
    <source>
        <dbReference type="ARBA" id="ARBA00001971"/>
    </source>
</evidence>
<evidence type="ECO:0000256" key="7">
    <source>
        <dbReference type="ARBA" id="ARBA00022824"/>
    </source>
</evidence>
<dbReference type="PANTHER" id="PTHR24292:SF54">
    <property type="entry name" value="CYP9F3-RELATED"/>
    <property type="match status" value="1"/>
</dbReference>
<dbReference type="InterPro" id="IPR002402">
    <property type="entry name" value="Cyt_P450_E_grp-II"/>
</dbReference>
<evidence type="ECO:0000256" key="9">
    <source>
        <dbReference type="ARBA" id="ARBA00023002"/>
    </source>
</evidence>
<evidence type="ECO:0000313" key="15">
    <source>
        <dbReference type="Proteomes" id="UP000759131"/>
    </source>
</evidence>
<dbReference type="Pfam" id="PF00067">
    <property type="entry name" value="p450"/>
    <property type="match status" value="1"/>
</dbReference>
<evidence type="ECO:0000256" key="8">
    <source>
        <dbReference type="ARBA" id="ARBA00022848"/>
    </source>
</evidence>
<feature type="region of interest" description="Disordered" evidence="13">
    <location>
        <begin position="336"/>
        <end position="364"/>
    </location>
</feature>